<keyword evidence="6" id="KW-0223">Dioxygenase</keyword>
<comment type="cofactor">
    <cofactor evidence="2">
        <name>Fe cation</name>
        <dbReference type="ChEBI" id="CHEBI:24875"/>
    </cofactor>
    <text evidence="2">Binds 1 Fe cation per subunit.</text>
</comment>
<dbReference type="InterPro" id="IPR008778">
    <property type="entry name" value="Pirin_C_dom"/>
</dbReference>
<feature type="domain" description="Pirin C-terminal" evidence="5">
    <location>
        <begin position="182"/>
        <end position="278"/>
    </location>
</feature>
<keyword evidence="6" id="KW-0560">Oxidoreductase</keyword>
<dbReference type="PANTHER" id="PTHR43594">
    <property type="entry name" value="QUERCETIN 2,3-DIOXYGENASE"/>
    <property type="match status" value="1"/>
</dbReference>
<dbReference type="GO" id="GO:0051213">
    <property type="term" value="F:dioxygenase activity"/>
    <property type="evidence" value="ECO:0007669"/>
    <property type="project" value="UniProtKB-KW"/>
</dbReference>
<feature type="binding site" evidence="2">
    <location>
        <position position="61"/>
    </location>
    <ligand>
        <name>Fe cation</name>
        <dbReference type="ChEBI" id="CHEBI:24875"/>
    </ligand>
</feature>
<gene>
    <name evidence="6" type="ORF">CWE14_11310</name>
</gene>
<evidence type="ECO:0000256" key="1">
    <source>
        <dbReference type="ARBA" id="ARBA00008416"/>
    </source>
</evidence>
<keyword evidence="2" id="KW-0479">Metal-binding</keyword>
<feature type="binding site" evidence="2">
    <location>
        <position position="105"/>
    </location>
    <ligand>
        <name>Fe cation</name>
        <dbReference type="ChEBI" id="CHEBI:24875"/>
    </ligand>
</feature>
<proteinExistence type="inferred from homology"/>
<dbReference type="SUPFAM" id="SSF51182">
    <property type="entry name" value="RmlC-like cupins"/>
    <property type="match status" value="1"/>
</dbReference>
<evidence type="ECO:0000259" key="4">
    <source>
        <dbReference type="Pfam" id="PF02678"/>
    </source>
</evidence>
<dbReference type="CDD" id="cd02909">
    <property type="entry name" value="cupin_pirin_N"/>
    <property type="match status" value="1"/>
</dbReference>
<comment type="caution">
    <text evidence="6">The sequence shown here is derived from an EMBL/GenBank/DDBJ whole genome shotgun (WGS) entry which is preliminary data.</text>
</comment>
<dbReference type="PIRSF" id="PIRSF006232">
    <property type="entry name" value="Pirin"/>
    <property type="match status" value="1"/>
</dbReference>
<dbReference type="Gene3D" id="2.60.120.10">
    <property type="entry name" value="Jelly Rolls"/>
    <property type="match status" value="2"/>
</dbReference>
<accession>A0A432WDZ3</accession>
<dbReference type="InterPro" id="IPR053186">
    <property type="entry name" value="QDO-related"/>
</dbReference>
<dbReference type="AlphaFoldDB" id="A0A432WDZ3"/>
<sequence length="279" mass="30284">MRTIRHIHTATDAHWVGNGFPVSTMFSYFENPQAVSPFLLLDYAGPVQFGPAQRARGVDSHPHKGFETVTLVYHGEVAHRDSTGQGGVIGPGDVQWMTAGSGILHEEFHSDAFAKSGGTLEMVQLWVNLPAEHKATPANYQSLEAATMPFHQFDALESSYRVVAGTFNGVTGPARIMSDLLVMDLNLVAGESIELPFPKHWNLMMTTLTGTVLVNQSEIVRDASLVSFANHGDSIHLEANNDSRLLVTAGAPLNEPVVGYGPFVMNTEEEIAQAIKDFA</sequence>
<feature type="binding site" evidence="2">
    <location>
        <position position="63"/>
    </location>
    <ligand>
        <name>Fe cation</name>
        <dbReference type="ChEBI" id="CHEBI:24875"/>
    </ligand>
</feature>
<protein>
    <submittedName>
        <fullName evidence="6">Quercetin 2,3-dioxygenase</fullName>
    </submittedName>
</protein>
<feature type="domain" description="Pirin N-terminal" evidence="4">
    <location>
        <begin position="22"/>
        <end position="127"/>
    </location>
</feature>
<organism evidence="6 7">
    <name type="scientific">Aliidiomarina soli</name>
    <dbReference type="NCBI Taxonomy" id="1928574"/>
    <lineage>
        <taxon>Bacteria</taxon>
        <taxon>Pseudomonadati</taxon>
        <taxon>Pseudomonadota</taxon>
        <taxon>Gammaproteobacteria</taxon>
        <taxon>Alteromonadales</taxon>
        <taxon>Idiomarinaceae</taxon>
        <taxon>Aliidiomarina</taxon>
    </lineage>
</organism>
<dbReference type="PANTHER" id="PTHR43594:SF1">
    <property type="entry name" value="QUERCETIN 2,3-DIOXYGENASE PA2418-RELATED"/>
    <property type="match status" value="1"/>
</dbReference>
<dbReference type="CDD" id="cd02247">
    <property type="entry name" value="cupin_pirin_C"/>
    <property type="match status" value="1"/>
</dbReference>
<dbReference type="GO" id="GO:0046872">
    <property type="term" value="F:metal ion binding"/>
    <property type="evidence" value="ECO:0007669"/>
    <property type="project" value="UniProtKB-KW"/>
</dbReference>
<dbReference type="InterPro" id="IPR014710">
    <property type="entry name" value="RmlC-like_jellyroll"/>
</dbReference>
<evidence type="ECO:0000256" key="3">
    <source>
        <dbReference type="RuleBase" id="RU003457"/>
    </source>
</evidence>
<keyword evidence="2" id="KW-0408">Iron</keyword>
<dbReference type="Pfam" id="PF02678">
    <property type="entry name" value="Pirin"/>
    <property type="match status" value="1"/>
</dbReference>
<dbReference type="Proteomes" id="UP000287823">
    <property type="component" value="Unassembled WGS sequence"/>
</dbReference>
<evidence type="ECO:0000259" key="5">
    <source>
        <dbReference type="Pfam" id="PF05726"/>
    </source>
</evidence>
<keyword evidence="7" id="KW-1185">Reference proteome</keyword>
<evidence type="ECO:0000313" key="6">
    <source>
        <dbReference type="EMBL" id="RUO31082.1"/>
    </source>
</evidence>
<reference evidence="6 7" key="1">
    <citation type="journal article" date="2011" name="Front. Microbiol.">
        <title>Genomic signatures of strain selection and enhancement in Bacillus atrophaeus var. globigii, a historical biowarfare simulant.</title>
        <authorList>
            <person name="Gibbons H.S."/>
            <person name="Broomall S.M."/>
            <person name="McNew L.A."/>
            <person name="Daligault H."/>
            <person name="Chapman C."/>
            <person name="Bruce D."/>
            <person name="Karavis M."/>
            <person name="Krepps M."/>
            <person name="McGregor P.A."/>
            <person name="Hong C."/>
            <person name="Park K.H."/>
            <person name="Akmal A."/>
            <person name="Feldman A."/>
            <person name="Lin J.S."/>
            <person name="Chang W.E."/>
            <person name="Higgs B.W."/>
            <person name="Demirev P."/>
            <person name="Lindquist J."/>
            <person name="Liem A."/>
            <person name="Fochler E."/>
            <person name="Read T.D."/>
            <person name="Tapia R."/>
            <person name="Johnson S."/>
            <person name="Bishop-Lilly K.A."/>
            <person name="Detter C."/>
            <person name="Han C."/>
            <person name="Sozhamannan S."/>
            <person name="Rosenzweig C.N."/>
            <person name="Skowronski E.W."/>
        </authorList>
    </citation>
    <scope>NUCLEOTIDE SEQUENCE [LARGE SCALE GENOMIC DNA]</scope>
    <source>
        <strain evidence="6 7">Y4G10-17</strain>
    </source>
</reference>
<dbReference type="InterPro" id="IPR003829">
    <property type="entry name" value="Pirin_N_dom"/>
</dbReference>
<name>A0A432WDZ3_9GAMM</name>
<dbReference type="RefSeq" id="WP_126799464.1">
    <property type="nucleotide sequence ID" value="NZ_PIPO01000005.1"/>
</dbReference>
<evidence type="ECO:0000256" key="2">
    <source>
        <dbReference type="PIRSR" id="PIRSR006232-1"/>
    </source>
</evidence>
<dbReference type="InterPro" id="IPR011051">
    <property type="entry name" value="RmlC_Cupin_sf"/>
</dbReference>
<dbReference type="Pfam" id="PF05726">
    <property type="entry name" value="Pirin_C"/>
    <property type="match status" value="1"/>
</dbReference>
<feature type="binding site" evidence="2">
    <location>
        <position position="107"/>
    </location>
    <ligand>
        <name>Fe cation</name>
        <dbReference type="ChEBI" id="CHEBI:24875"/>
    </ligand>
</feature>
<dbReference type="InterPro" id="IPR012093">
    <property type="entry name" value="Pirin"/>
</dbReference>
<evidence type="ECO:0000313" key="7">
    <source>
        <dbReference type="Proteomes" id="UP000287823"/>
    </source>
</evidence>
<dbReference type="EMBL" id="PIPO01000005">
    <property type="protein sequence ID" value="RUO31082.1"/>
    <property type="molecule type" value="Genomic_DNA"/>
</dbReference>
<comment type="similarity">
    <text evidence="1 3">Belongs to the pirin family.</text>
</comment>